<dbReference type="Pfam" id="PF04408">
    <property type="entry name" value="WHD_HA2"/>
    <property type="match status" value="1"/>
</dbReference>
<reference evidence="12" key="1">
    <citation type="submission" date="2021-01" db="UniProtKB">
        <authorList>
            <consortium name="EnsemblMetazoa"/>
        </authorList>
    </citation>
    <scope>IDENTIFICATION</scope>
</reference>
<feature type="compositionally biased region" description="Low complexity" evidence="8">
    <location>
        <begin position="129"/>
        <end position="140"/>
    </location>
</feature>
<evidence type="ECO:0000313" key="13">
    <source>
        <dbReference type="Proteomes" id="UP000594262"/>
    </source>
</evidence>
<dbReference type="FunFam" id="3.30.160.20:FF:000028">
    <property type="entry name" value="ATP-dependent RNA helicase A"/>
    <property type="match status" value="1"/>
</dbReference>
<evidence type="ECO:0000256" key="6">
    <source>
        <dbReference type="ARBA" id="ARBA00022840"/>
    </source>
</evidence>
<dbReference type="Gene3D" id="3.30.160.20">
    <property type="match status" value="2"/>
</dbReference>
<feature type="region of interest" description="Disordered" evidence="8">
    <location>
        <begin position="89"/>
        <end position="153"/>
    </location>
</feature>
<keyword evidence="5" id="KW-0347">Helicase</keyword>
<dbReference type="GO" id="GO:0003724">
    <property type="term" value="F:RNA helicase activity"/>
    <property type="evidence" value="ECO:0007669"/>
    <property type="project" value="UniProtKB-EC"/>
</dbReference>
<dbReference type="InterPro" id="IPR014001">
    <property type="entry name" value="Helicase_ATP-bd"/>
</dbReference>
<keyword evidence="7" id="KW-0694">RNA-binding</keyword>
<evidence type="ECO:0000313" key="12">
    <source>
        <dbReference type="EnsemblMetazoa" id="CLYHEMP014928.1"/>
    </source>
</evidence>
<dbReference type="CDD" id="cd19855">
    <property type="entry name" value="DSRM_DHX9_rpt2"/>
    <property type="match status" value="1"/>
</dbReference>
<dbReference type="EC" id="3.6.4.13" evidence="2"/>
<evidence type="ECO:0000256" key="2">
    <source>
        <dbReference type="ARBA" id="ARBA00012552"/>
    </source>
</evidence>
<dbReference type="InterPro" id="IPR014720">
    <property type="entry name" value="dsRBD_dom"/>
</dbReference>
<dbReference type="GeneID" id="136803886"/>
<feature type="domain" description="Helicase C-terminal" evidence="11">
    <location>
        <begin position="648"/>
        <end position="818"/>
    </location>
</feature>
<evidence type="ECO:0000256" key="5">
    <source>
        <dbReference type="ARBA" id="ARBA00022806"/>
    </source>
</evidence>
<feature type="region of interest" description="Disordered" evidence="8">
    <location>
        <begin position="1178"/>
        <end position="1232"/>
    </location>
</feature>
<keyword evidence="13" id="KW-1185">Reference proteome</keyword>
<feature type="domain" description="DRBM" evidence="9">
    <location>
        <begin position="16"/>
        <end position="70"/>
    </location>
</feature>
<evidence type="ECO:0000259" key="9">
    <source>
        <dbReference type="PROSITE" id="PS50137"/>
    </source>
</evidence>
<dbReference type="GO" id="GO:1990904">
    <property type="term" value="C:ribonucleoprotein complex"/>
    <property type="evidence" value="ECO:0007669"/>
    <property type="project" value="TreeGrafter"/>
</dbReference>
<keyword evidence="4" id="KW-0378">Hydrolase</keyword>
<dbReference type="OrthoDB" id="5600252at2759"/>
<dbReference type="GO" id="GO:0005524">
    <property type="term" value="F:ATP binding"/>
    <property type="evidence" value="ECO:0007669"/>
    <property type="project" value="UniProtKB-KW"/>
</dbReference>
<evidence type="ECO:0000256" key="7">
    <source>
        <dbReference type="PROSITE-ProRule" id="PRU00266"/>
    </source>
</evidence>
<feature type="domain" description="Helicase ATP-binding" evidence="10">
    <location>
        <begin position="406"/>
        <end position="574"/>
    </location>
</feature>
<dbReference type="InterPro" id="IPR027417">
    <property type="entry name" value="P-loop_NTPase"/>
</dbReference>
<dbReference type="Gene3D" id="1.20.120.1080">
    <property type="match status" value="1"/>
</dbReference>
<dbReference type="Pfam" id="PF00270">
    <property type="entry name" value="DEAD"/>
    <property type="match status" value="1"/>
</dbReference>
<evidence type="ECO:0000256" key="8">
    <source>
        <dbReference type="SAM" id="MobiDB-lite"/>
    </source>
</evidence>
<dbReference type="SUPFAM" id="SSF52540">
    <property type="entry name" value="P-loop containing nucleoside triphosphate hydrolases"/>
    <property type="match status" value="1"/>
</dbReference>
<dbReference type="PROSITE" id="PS00690">
    <property type="entry name" value="DEAH_ATP_HELICASE"/>
    <property type="match status" value="1"/>
</dbReference>
<keyword evidence="3" id="KW-0547">Nucleotide-binding</keyword>
<dbReference type="PANTHER" id="PTHR18934:SF119">
    <property type="entry name" value="ATP-DEPENDENT RNA HELICASE A"/>
    <property type="match status" value="1"/>
</dbReference>
<keyword evidence="6" id="KW-0067">ATP-binding</keyword>
<dbReference type="SMART" id="SM00490">
    <property type="entry name" value="HELICc"/>
    <property type="match status" value="1"/>
</dbReference>
<evidence type="ECO:0000259" key="11">
    <source>
        <dbReference type="PROSITE" id="PS51194"/>
    </source>
</evidence>
<dbReference type="GO" id="GO:0016887">
    <property type="term" value="F:ATP hydrolysis activity"/>
    <property type="evidence" value="ECO:0007669"/>
    <property type="project" value="TreeGrafter"/>
</dbReference>
<dbReference type="FunFam" id="3.40.50.300:FF:000284">
    <property type="entry name" value="probable ATP-dependent RNA helicase YTHDC2"/>
    <property type="match status" value="1"/>
</dbReference>
<dbReference type="CDD" id="cd18791">
    <property type="entry name" value="SF2_C_RHA"/>
    <property type="match status" value="1"/>
</dbReference>
<dbReference type="PROSITE" id="PS50137">
    <property type="entry name" value="DS_RBD"/>
    <property type="match status" value="2"/>
</dbReference>
<dbReference type="InterPro" id="IPR044446">
    <property type="entry name" value="DHX9_DSRM_2"/>
</dbReference>
<dbReference type="SMART" id="SM00358">
    <property type="entry name" value="DSRM"/>
    <property type="match status" value="2"/>
</dbReference>
<dbReference type="PANTHER" id="PTHR18934">
    <property type="entry name" value="ATP-DEPENDENT RNA HELICASE"/>
    <property type="match status" value="1"/>
</dbReference>
<dbReference type="InterPro" id="IPR001650">
    <property type="entry name" value="Helicase_C-like"/>
</dbReference>
<dbReference type="Pfam" id="PF21010">
    <property type="entry name" value="HA2_C"/>
    <property type="match status" value="1"/>
</dbReference>
<dbReference type="InterPro" id="IPR002464">
    <property type="entry name" value="DNA/RNA_helicase_DEAH_CS"/>
</dbReference>
<dbReference type="InterPro" id="IPR011545">
    <property type="entry name" value="DEAD/DEAH_box_helicase_dom"/>
</dbReference>
<evidence type="ECO:0000259" key="10">
    <source>
        <dbReference type="PROSITE" id="PS51192"/>
    </source>
</evidence>
<dbReference type="PROSITE" id="PS51194">
    <property type="entry name" value="HELICASE_CTER"/>
    <property type="match status" value="1"/>
</dbReference>
<dbReference type="GO" id="GO:0005730">
    <property type="term" value="C:nucleolus"/>
    <property type="evidence" value="ECO:0007669"/>
    <property type="project" value="TreeGrafter"/>
</dbReference>
<dbReference type="InterPro" id="IPR048333">
    <property type="entry name" value="HA2_WH"/>
</dbReference>
<dbReference type="AlphaFoldDB" id="A0A7M5WZN0"/>
<name>A0A7M5WZN0_9CNID</name>
<sequence>MAGEVKGFLYGWVGKNLKTIPKFEPNPNGPHRFNFQISIQGVNYIGNGGGKNKKEGEAVAAHNMLNHMVQAGIIPRNAVPPNMLNFSVPAEPQTSGSTVGALGGSNVGRSLPSSGPLAPHQISPGQSGQQDQKPPQMIQQAAPISMSPGQKQSVGARNYHYNIHDLKRKLDEAEEVDTNSHLHGNWNITNAKSALHGFLNKRNIPADFQYFQEGPDHSRFFRANLSFFVNEAGRTLNGKGTASSKKLAAQNCALSLVRQLFHLGAIEAAEVGQVQPKKVKVEEETFKVALQPSTEQLLQEVLNENSIVPIGVGGIVDGTSLVHPPQQKKFDRVFDDVSQTIKWEPPTHEVNPWLSKEQLEDAELPPPLDNQQLYDEFQTKFEDENFKNFLEQRKSLPVYNHKKTVVDHIKQNQVVIIRGETGCGKTTQVPQYILDEYLMKAREQACNCNIVVTQPRRISAISVAERVATERSEPLGHSVGYSVRFDTVLPRGQASILFCTVGTLLRRLENGMTGISHVIVDEIHERDINSDFLLIILRDMLQIFPNMRVILMSATIDTTIFSQFFGDCPIIELEGRVHPVQEYYLEDCIQMLGFVPPLNTKKKREEFEDVEEKEENLNTVCEGDYSLQTKNSMAQLSEREIPIELVEGLLTYISTLQVPGAVLVFLPGWSVIHKFVKYFQMHQVFGSRDYVILPLHSQIPREDQRRVFQPVAENVRKIIFSTNIAETSVTIDDVVFVIDSCKAKIKLFTSHNNMTNYAKVWASRTNLEQRRGRAGRVRPGFCFHLCSRARYEKLAEHPTPEILRTPLQAISLNIKLLKLGKIKFFLNKALEPPPLDAVVESIEALKEMGALDEKEALTPLGYILAKLPIEPRLGKMIILGCAFNIGDAMCTIAASTCFQEPFETSQGQKRLGWVHKKFSGNRSSDHLAMLWAFQQWEDARASDMSEGHFCSQHSLNRSVLRMTSDAKMQLKNLLCDVGFPQECLHPMPFRYRGDDENLDLVVALLNVGFYPNLFMHQSKRKVLTTEGKVALVHKSSVNCSNRDINFSSPFFIFSEKIRTRSVSCKQNTMVYPITYLMLTSCKVQTNESFISIDNWINIEMPVEQASKVISMRPIIEQLVVKVANNPSIIVEQNAAEHQKILSVVKALSRSDAGTYQVVNKGCEMAKQQNEQFQQVNRGGFQPQQNRGGFAPRGHNQPRRGGYQGPRHYRGAGGAGRSRGGFRGRGRGRGGRW</sequence>
<dbReference type="GO" id="GO:0043138">
    <property type="term" value="F:3'-5' DNA helicase activity"/>
    <property type="evidence" value="ECO:0007669"/>
    <property type="project" value="TreeGrafter"/>
</dbReference>
<feature type="compositionally biased region" description="Basic residues" evidence="8">
    <location>
        <begin position="1219"/>
        <end position="1232"/>
    </location>
</feature>
<dbReference type="InterPro" id="IPR007502">
    <property type="entry name" value="Helicase-assoc_dom"/>
</dbReference>
<proteinExistence type="inferred from homology"/>
<dbReference type="EnsemblMetazoa" id="CLYHEMT014928.1">
    <property type="protein sequence ID" value="CLYHEMP014928.1"/>
    <property type="gene ID" value="CLYHEMG014928"/>
</dbReference>
<dbReference type="SUPFAM" id="SSF54768">
    <property type="entry name" value="dsRNA-binding domain-like"/>
    <property type="match status" value="2"/>
</dbReference>
<dbReference type="Pfam" id="PF00035">
    <property type="entry name" value="dsrm"/>
    <property type="match status" value="2"/>
</dbReference>
<evidence type="ECO:0000256" key="3">
    <source>
        <dbReference type="ARBA" id="ARBA00022741"/>
    </source>
</evidence>
<dbReference type="SMART" id="SM00487">
    <property type="entry name" value="DEXDc"/>
    <property type="match status" value="1"/>
</dbReference>
<dbReference type="PROSITE" id="PS51192">
    <property type="entry name" value="HELICASE_ATP_BIND_1"/>
    <property type="match status" value="1"/>
</dbReference>
<dbReference type="InterPro" id="IPR011709">
    <property type="entry name" value="DEAD-box_helicase_OB_fold"/>
</dbReference>
<dbReference type="GO" id="GO:0003725">
    <property type="term" value="F:double-stranded RNA binding"/>
    <property type="evidence" value="ECO:0007669"/>
    <property type="project" value="InterPro"/>
</dbReference>
<organism evidence="12 13">
    <name type="scientific">Clytia hemisphaerica</name>
    <dbReference type="NCBI Taxonomy" id="252671"/>
    <lineage>
        <taxon>Eukaryota</taxon>
        <taxon>Metazoa</taxon>
        <taxon>Cnidaria</taxon>
        <taxon>Hydrozoa</taxon>
        <taxon>Hydroidolina</taxon>
        <taxon>Leptothecata</taxon>
        <taxon>Obeliida</taxon>
        <taxon>Clytiidae</taxon>
        <taxon>Clytia</taxon>
    </lineage>
</organism>
<dbReference type="Pfam" id="PF00271">
    <property type="entry name" value="Helicase_C"/>
    <property type="match status" value="1"/>
</dbReference>
<evidence type="ECO:0000256" key="1">
    <source>
        <dbReference type="ARBA" id="ARBA00008792"/>
    </source>
</evidence>
<feature type="domain" description="DRBM" evidence="9">
    <location>
        <begin position="190"/>
        <end position="262"/>
    </location>
</feature>
<dbReference type="Gene3D" id="3.40.50.300">
    <property type="entry name" value="P-loop containing nucleotide triphosphate hydrolases"/>
    <property type="match status" value="2"/>
</dbReference>
<comment type="similarity">
    <text evidence="1">Belongs to the DEAD box helicase family. DEAH subfamily.</text>
</comment>
<accession>A0A7M5WZN0</accession>
<dbReference type="Proteomes" id="UP000594262">
    <property type="component" value="Unplaced"/>
</dbReference>
<dbReference type="RefSeq" id="XP_066916710.1">
    <property type="nucleotide sequence ID" value="XM_067060609.1"/>
</dbReference>
<evidence type="ECO:0000256" key="4">
    <source>
        <dbReference type="ARBA" id="ARBA00022801"/>
    </source>
</evidence>
<dbReference type="SMART" id="SM00847">
    <property type="entry name" value="HA2"/>
    <property type="match status" value="1"/>
</dbReference>
<dbReference type="Pfam" id="PF07717">
    <property type="entry name" value="OB_NTP_bind"/>
    <property type="match status" value="1"/>
</dbReference>
<dbReference type="GO" id="GO:0045944">
    <property type="term" value="P:positive regulation of transcription by RNA polymerase II"/>
    <property type="evidence" value="ECO:0007669"/>
    <property type="project" value="TreeGrafter"/>
</dbReference>
<protein>
    <recommendedName>
        <fullName evidence="2">RNA helicase</fullName>
        <ecNumber evidence="2">3.6.4.13</ecNumber>
    </recommendedName>
</protein>
<dbReference type="GO" id="GO:0050684">
    <property type="term" value="P:regulation of mRNA processing"/>
    <property type="evidence" value="ECO:0007669"/>
    <property type="project" value="TreeGrafter"/>
</dbReference>
<dbReference type="FunFam" id="3.40.50.300:FF:000677">
    <property type="entry name" value="ATP-dependent RNA helicase A"/>
    <property type="match status" value="1"/>
</dbReference>